<evidence type="ECO:0000256" key="4">
    <source>
        <dbReference type="ARBA" id="ARBA00022475"/>
    </source>
</evidence>
<feature type="transmembrane region" description="Helical" evidence="9">
    <location>
        <begin position="119"/>
        <end position="139"/>
    </location>
</feature>
<dbReference type="Proteomes" id="UP000683585">
    <property type="component" value="Chromosome"/>
</dbReference>
<keyword evidence="6 9" id="KW-0029">Amino-acid transport</keyword>
<proteinExistence type="inferred from homology"/>
<feature type="transmembrane region" description="Helical" evidence="9">
    <location>
        <begin position="283"/>
        <end position="302"/>
    </location>
</feature>
<reference evidence="10" key="1">
    <citation type="submission" date="2020-10" db="EMBL/GenBank/DDBJ databases">
        <authorList>
            <person name="Szabo G."/>
        </authorList>
    </citation>
    <scope>NUCLEOTIDE SEQUENCE</scope>
    <source>
        <strain evidence="10">PROFFT</strain>
    </source>
</reference>
<feature type="transmembrane region" description="Helical" evidence="9">
    <location>
        <begin position="314"/>
        <end position="335"/>
    </location>
</feature>
<keyword evidence="11" id="KW-1185">Reference proteome</keyword>
<feature type="transmembrane region" description="Helical" evidence="9">
    <location>
        <begin position="341"/>
        <end position="360"/>
    </location>
</feature>
<feature type="transmembrane region" description="Helical" evidence="9">
    <location>
        <begin position="151"/>
        <end position="172"/>
    </location>
</feature>
<dbReference type="PANTHER" id="PTHR30588:SF0">
    <property type="entry name" value="BRANCHED-CHAIN AMINO ACID PERMEASE BRNQ"/>
    <property type="match status" value="1"/>
</dbReference>
<feature type="transmembrane region" description="Helical" evidence="9">
    <location>
        <begin position="411"/>
        <end position="428"/>
    </location>
</feature>
<organism evidence="10 11">
    <name type="scientific">Candidatus Profftia tarda</name>
    <dbReference type="NCBI Taxonomy" id="1177216"/>
    <lineage>
        <taxon>Bacteria</taxon>
        <taxon>Pseudomonadati</taxon>
        <taxon>Pseudomonadota</taxon>
        <taxon>Gammaproteobacteria</taxon>
        <taxon>Enterobacterales</taxon>
        <taxon>Enterobacteriaceae</taxon>
        <taxon>Candidatus Profftia</taxon>
    </lineage>
</organism>
<comment type="similarity">
    <text evidence="2 9">Belongs to the branched chain amino acid transporter family.</text>
</comment>
<dbReference type="GO" id="GO:0005304">
    <property type="term" value="F:L-valine transmembrane transporter activity"/>
    <property type="evidence" value="ECO:0007669"/>
    <property type="project" value="TreeGrafter"/>
</dbReference>
<keyword evidence="5 9" id="KW-0812">Transmembrane</keyword>
<dbReference type="AlphaFoldDB" id="A0A8E4EYR5"/>
<feature type="transmembrane region" description="Helical" evidence="9">
    <location>
        <begin position="372"/>
        <end position="391"/>
    </location>
</feature>
<evidence type="ECO:0000256" key="9">
    <source>
        <dbReference type="RuleBase" id="RU362122"/>
    </source>
</evidence>
<evidence type="ECO:0000256" key="5">
    <source>
        <dbReference type="ARBA" id="ARBA00022692"/>
    </source>
</evidence>
<feature type="transmembrane region" description="Helical" evidence="9">
    <location>
        <begin position="192"/>
        <end position="213"/>
    </location>
</feature>
<feature type="transmembrane region" description="Helical" evidence="9">
    <location>
        <begin position="225"/>
        <end position="247"/>
    </location>
</feature>
<evidence type="ECO:0000256" key="1">
    <source>
        <dbReference type="ARBA" id="ARBA00004651"/>
    </source>
</evidence>
<evidence type="ECO:0000256" key="6">
    <source>
        <dbReference type="ARBA" id="ARBA00022970"/>
    </source>
</evidence>
<dbReference type="GO" id="GO:0005886">
    <property type="term" value="C:plasma membrane"/>
    <property type="evidence" value="ECO:0007669"/>
    <property type="project" value="UniProtKB-SubCell"/>
</dbReference>
<dbReference type="InterPro" id="IPR004685">
    <property type="entry name" value="Brnchd-chn_aa_trnsp_Livcs"/>
</dbReference>
<dbReference type="GO" id="GO:0015188">
    <property type="term" value="F:L-isoleucine transmembrane transporter activity"/>
    <property type="evidence" value="ECO:0007669"/>
    <property type="project" value="TreeGrafter"/>
</dbReference>
<evidence type="ECO:0000256" key="8">
    <source>
        <dbReference type="ARBA" id="ARBA00023136"/>
    </source>
</evidence>
<keyword evidence="3 9" id="KW-0813">Transport</keyword>
<dbReference type="PANTHER" id="PTHR30588">
    <property type="entry name" value="BRANCHED-CHAIN AMINO ACID TRANSPORT SYSTEM 2 CARRIER PROTEIN"/>
    <property type="match status" value="1"/>
</dbReference>
<keyword evidence="8 9" id="KW-0472">Membrane</keyword>
<dbReference type="NCBIfam" id="TIGR00796">
    <property type="entry name" value="livcs"/>
    <property type="match status" value="1"/>
</dbReference>
<name>A0A8E4EYR5_9ENTR</name>
<evidence type="ECO:0000313" key="11">
    <source>
        <dbReference type="Proteomes" id="UP000683585"/>
    </source>
</evidence>
<dbReference type="EMBL" id="LR890047">
    <property type="protein sequence ID" value="CAD6512429.1"/>
    <property type="molecule type" value="Genomic_DNA"/>
</dbReference>
<feature type="transmembrane region" description="Helical" evidence="9">
    <location>
        <begin position="12"/>
        <end position="30"/>
    </location>
</feature>
<dbReference type="KEGG" id="ptf:PROFFT_A_06110"/>
<dbReference type="GO" id="GO:0015820">
    <property type="term" value="P:L-leucine transport"/>
    <property type="evidence" value="ECO:0007669"/>
    <property type="project" value="TreeGrafter"/>
</dbReference>
<gene>
    <name evidence="10" type="primary">brnQ</name>
    <name evidence="10" type="ORF">PROFFT_A_06110</name>
</gene>
<keyword evidence="4" id="KW-1003">Cell membrane</keyword>
<accession>A0A8E4EYR5</accession>
<protein>
    <recommendedName>
        <fullName evidence="9">Branched-chain amino acid transport system carrier protein</fullName>
    </recommendedName>
</protein>
<dbReference type="GO" id="GO:0015190">
    <property type="term" value="F:L-leucine transmembrane transporter activity"/>
    <property type="evidence" value="ECO:0007669"/>
    <property type="project" value="TreeGrafter"/>
</dbReference>
<evidence type="ECO:0000256" key="7">
    <source>
        <dbReference type="ARBA" id="ARBA00022989"/>
    </source>
</evidence>
<evidence type="ECO:0000313" key="10">
    <source>
        <dbReference type="EMBL" id="CAD6512429.1"/>
    </source>
</evidence>
<evidence type="ECO:0000256" key="2">
    <source>
        <dbReference type="ARBA" id="ARBA00008540"/>
    </source>
</evidence>
<dbReference type="Pfam" id="PF05525">
    <property type="entry name" value="Branch_AA_trans"/>
    <property type="match status" value="1"/>
</dbReference>
<keyword evidence="7 9" id="KW-1133">Transmembrane helix</keyword>
<comment type="subcellular location">
    <subcellularLocation>
        <location evidence="9">Cell inner membrane</location>
        <topology evidence="9">Multi-pass membrane protein</topology>
    </subcellularLocation>
    <subcellularLocation>
        <location evidence="1">Cell membrane</location>
        <topology evidence="1">Multi-pass membrane protein</topology>
    </subcellularLocation>
</comment>
<feature type="transmembrane region" description="Helical" evidence="9">
    <location>
        <begin position="77"/>
        <end position="99"/>
    </location>
</feature>
<evidence type="ECO:0000256" key="3">
    <source>
        <dbReference type="ARBA" id="ARBA00022448"/>
    </source>
</evidence>
<comment type="function">
    <text evidence="9">Component of the transport system for branched-chain amino acids.</text>
</comment>
<sequence>MMNHRLTFKDILGLGFMTFALFVGAGNIIFPPIVGLQSGQHFWIAAAGFLITSVILPVLTLIALAKAGGSIDALSKPLGRIFGLSLAIVSYLSVGPLFAMPRTATVSFELGIAPLTGQGAMPLLVYSFFYFVLVTAISMYPSKLLDTVGHVLAPVKIFALAMLGIAAVLFPYGSYIPAIKIYEENPFSSGFLNGYLTMDTIGAMLLGSVIVNAARSRGVVGSRLLTRYALWASFIAGIGLILVYLSLFQLGSSSGGLVAADEQNGAVVLHAYVHHTFGRLGSLFLAALIFIACMVTAIGLTCASADFFSQYLPFSYRILVLILGFLSMILSNLGMNHLIQISIPVLRTIYPPCILLVLLSFTVRWWHDVTRVFFPVIIVSLVLGALDAFKGAMPHINLPVCIENWPLSDQGLAWCLPSLLMLVIAGVYDRKMRSRKVVVHNSN</sequence>
<feature type="transmembrane region" description="Helical" evidence="9">
    <location>
        <begin position="42"/>
        <end position="65"/>
    </location>
</feature>
<dbReference type="GO" id="GO:0015818">
    <property type="term" value="P:isoleucine transport"/>
    <property type="evidence" value="ECO:0007669"/>
    <property type="project" value="TreeGrafter"/>
</dbReference>